<dbReference type="EMBL" id="OU963867">
    <property type="protein sequence ID" value="CAH0391339.1"/>
    <property type="molecule type" value="Genomic_DNA"/>
</dbReference>
<organism evidence="7 8">
    <name type="scientific">Bemisia tabaci</name>
    <name type="common">Sweetpotato whitefly</name>
    <name type="synonym">Aleurodes tabaci</name>
    <dbReference type="NCBI Taxonomy" id="7038"/>
    <lineage>
        <taxon>Eukaryota</taxon>
        <taxon>Metazoa</taxon>
        <taxon>Ecdysozoa</taxon>
        <taxon>Arthropoda</taxon>
        <taxon>Hexapoda</taxon>
        <taxon>Insecta</taxon>
        <taxon>Pterygota</taxon>
        <taxon>Neoptera</taxon>
        <taxon>Paraneoptera</taxon>
        <taxon>Hemiptera</taxon>
        <taxon>Sternorrhyncha</taxon>
        <taxon>Aleyrodoidea</taxon>
        <taxon>Aleyrodidae</taxon>
        <taxon>Aleyrodinae</taxon>
        <taxon>Bemisia</taxon>
    </lineage>
</organism>
<name>A0A9P0F6P9_BEMTA</name>
<evidence type="ECO:0000256" key="6">
    <source>
        <dbReference type="SAM" id="Phobius"/>
    </source>
</evidence>
<evidence type="ECO:0000313" key="7">
    <source>
        <dbReference type="EMBL" id="CAH0391339.1"/>
    </source>
</evidence>
<keyword evidence="3" id="KW-0809">Transit peptide</keyword>
<keyword evidence="6" id="KW-0472">Membrane</keyword>
<keyword evidence="8" id="KW-1185">Reference proteome</keyword>
<dbReference type="AlphaFoldDB" id="A0A9P0F6P9"/>
<dbReference type="InterPro" id="IPR031568">
    <property type="entry name" value="Pet117"/>
</dbReference>
<evidence type="ECO:0000256" key="5">
    <source>
        <dbReference type="SAM" id="MobiDB-lite"/>
    </source>
</evidence>
<dbReference type="GO" id="GO:0033617">
    <property type="term" value="P:mitochondrial respiratory chain complex IV assembly"/>
    <property type="evidence" value="ECO:0007669"/>
    <property type="project" value="TreeGrafter"/>
</dbReference>
<sequence>MSLASKVTLGLAVAGCIGTFFYVTATQELDRMRMHEGVLRDIENQKKKRQLASEQEAGYSKEGFSLAKT</sequence>
<protein>
    <submittedName>
        <fullName evidence="7">Uncharacterized protein</fullName>
    </submittedName>
</protein>
<gene>
    <name evidence="7" type="ORF">BEMITA_LOCUS9970</name>
</gene>
<dbReference type="Proteomes" id="UP001152759">
    <property type="component" value="Chromosome 6"/>
</dbReference>
<comment type="subcellular location">
    <subcellularLocation>
        <location evidence="1">Mitochondrion</location>
    </subcellularLocation>
</comment>
<feature type="region of interest" description="Disordered" evidence="5">
    <location>
        <begin position="45"/>
        <end position="69"/>
    </location>
</feature>
<evidence type="ECO:0000256" key="2">
    <source>
        <dbReference type="ARBA" id="ARBA00008197"/>
    </source>
</evidence>
<evidence type="ECO:0000313" key="8">
    <source>
        <dbReference type="Proteomes" id="UP001152759"/>
    </source>
</evidence>
<reference evidence="7" key="1">
    <citation type="submission" date="2021-12" db="EMBL/GenBank/DDBJ databases">
        <authorList>
            <person name="King R."/>
        </authorList>
    </citation>
    <scope>NUCLEOTIDE SEQUENCE</scope>
</reference>
<accession>A0A9P0F6P9</accession>
<dbReference type="Pfam" id="PF15786">
    <property type="entry name" value="PET117"/>
    <property type="match status" value="1"/>
</dbReference>
<dbReference type="PANTHER" id="PTHR28163">
    <property type="entry name" value="PROTEIN PET117 HOMOLOG, MITOCHONDRIAL"/>
    <property type="match status" value="1"/>
</dbReference>
<feature type="transmembrane region" description="Helical" evidence="6">
    <location>
        <begin position="6"/>
        <end position="25"/>
    </location>
</feature>
<dbReference type="GO" id="GO:0005739">
    <property type="term" value="C:mitochondrion"/>
    <property type="evidence" value="ECO:0007669"/>
    <property type="project" value="UniProtKB-SubCell"/>
</dbReference>
<evidence type="ECO:0000256" key="1">
    <source>
        <dbReference type="ARBA" id="ARBA00004173"/>
    </source>
</evidence>
<keyword evidence="6" id="KW-0812">Transmembrane</keyword>
<dbReference type="PANTHER" id="PTHR28163:SF1">
    <property type="entry name" value="PROTEIN PET117 HOMOLOG, MITOCHONDRIAL"/>
    <property type="match status" value="1"/>
</dbReference>
<keyword evidence="4" id="KW-0496">Mitochondrion</keyword>
<comment type="similarity">
    <text evidence="2">Belongs to the PET117 family.</text>
</comment>
<keyword evidence="6" id="KW-1133">Transmembrane helix</keyword>
<evidence type="ECO:0000256" key="3">
    <source>
        <dbReference type="ARBA" id="ARBA00022946"/>
    </source>
</evidence>
<proteinExistence type="inferred from homology"/>
<evidence type="ECO:0000256" key="4">
    <source>
        <dbReference type="ARBA" id="ARBA00023128"/>
    </source>
</evidence>